<feature type="region of interest" description="Disordered" evidence="1">
    <location>
        <begin position="207"/>
        <end position="260"/>
    </location>
</feature>
<proteinExistence type="predicted"/>
<dbReference type="AlphaFoldDB" id="A0A8H9HXT5"/>
<evidence type="ECO:0000313" key="2">
    <source>
        <dbReference type="EMBL" id="GGU92318.1"/>
    </source>
</evidence>
<reference evidence="2 3" key="1">
    <citation type="journal article" date="2014" name="Int. J. Syst. Evol. Microbiol.">
        <title>Complete genome sequence of Corynebacterium casei LMG S-19264T (=DSM 44701T), isolated from a smear-ripened cheese.</title>
        <authorList>
            <consortium name="US DOE Joint Genome Institute (JGI-PGF)"/>
            <person name="Walter F."/>
            <person name="Albersmeier A."/>
            <person name="Kalinowski J."/>
            <person name="Ruckert C."/>
        </authorList>
    </citation>
    <scope>NUCLEOTIDE SEQUENCE [LARGE SCALE GENOMIC DNA]</scope>
    <source>
        <strain evidence="2 3">JCM 4434</strain>
    </source>
</reference>
<evidence type="ECO:0000256" key="1">
    <source>
        <dbReference type="SAM" id="MobiDB-lite"/>
    </source>
</evidence>
<dbReference type="Proteomes" id="UP000610124">
    <property type="component" value="Unassembled WGS sequence"/>
</dbReference>
<gene>
    <name evidence="2" type="ORF">GCM10010502_52180</name>
</gene>
<organism evidence="2 3">
    <name type="scientific">Kitasatospora aureofaciens</name>
    <name type="common">Streptomyces aureofaciens</name>
    <dbReference type="NCBI Taxonomy" id="1894"/>
    <lineage>
        <taxon>Bacteria</taxon>
        <taxon>Bacillati</taxon>
        <taxon>Actinomycetota</taxon>
        <taxon>Actinomycetes</taxon>
        <taxon>Kitasatosporales</taxon>
        <taxon>Streptomycetaceae</taxon>
        <taxon>Kitasatospora</taxon>
    </lineage>
</organism>
<protein>
    <submittedName>
        <fullName evidence="2">Uncharacterized protein</fullName>
    </submittedName>
</protein>
<comment type="caution">
    <text evidence="2">The sequence shown here is derived from an EMBL/GenBank/DDBJ whole genome shotgun (WGS) entry which is preliminary data.</text>
</comment>
<accession>A0A8H9HXT5</accession>
<sequence length="260" mass="27710">MRCPRAVGAAPEAARRPTAQTLDGEQLAVRHGREHLLDVGRFHAAFVADARARGEACGPLDLLPGPELPAGGVVYRPAAELAYTAGTGDERQRQRAFVERHLPGVGPEETAAQLSACAALWEQPGPEGRGRAWERRRRSFPRLLIVLVGTAASGVRSAMADLHLADEENPTVAEALNQVLDQARSERMSVTAALERLLEIEVEATGARRMAAESGSPACRGPGPTGLGRARPRSRRSSSGKGTRGCRARAGRTGRRWAPG</sequence>
<feature type="compositionally biased region" description="Basic residues" evidence="1">
    <location>
        <begin position="230"/>
        <end position="260"/>
    </location>
</feature>
<name>A0A8H9HXT5_KITAU</name>
<dbReference type="EMBL" id="BMUB01000014">
    <property type="protein sequence ID" value="GGU92318.1"/>
    <property type="molecule type" value="Genomic_DNA"/>
</dbReference>
<evidence type="ECO:0000313" key="3">
    <source>
        <dbReference type="Proteomes" id="UP000610124"/>
    </source>
</evidence>